<sequence length="278" mass="30290">MALATALPLETHTTIIRDLLNNSKEDRAVTKEAVEFFAALELIHPGAEAIRCYGLRRKVQRDGQTRCAGLLNTPILAAKLIQLWGILRDPDIQGHRLREELFALGPAFHCTSHATASDHGRFAQRCLNVCLRFRCKFGIDIILGSTPPTVPPDYTPPALLPYEDQVQALTSSPASTVASPTPPSSPEDGDAALVQAAFEEMLYVQQSPKQASTAAWMQALHVADHILKRAGVTVHTPMLLEAVAKVEQGTTFAQLGPLEQSTLLFALRRAKGCFEHGI</sequence>
<dbReference type="EMBL" id="ML995814">
    <property type="protein sequence ID" value="KAF2772642.1"/>
    <property type="molecule type" value="Genomic_DNA"/>
</dbReference>
<dbReference type="Proteomes" id="UP000799436">
    <property type="component" value="Unassembled WGS sequence"/>
</dbReference>
<evidence type="ECO:0000313" key="1">
    <source>
        <dbReference type="EMBL" id="KAF2772642.1"/>
    </source>
</evidence>
<dbReference type="AlphaFoldDB" id="A0A6G1LJ99"/>
<protein>
    <submittedName>
        <fullName evidence="1">Uncharacterized protein</fullName>
    </submittedName>
</protein>
<gene>
    <name evidence="1" type="ORF">EJ03DRAFT_324640</name>
</gene>
<keyword evidence="2" id="KW-1185">Reference proteome</keyword>
<dbReference type="OrthoDB" id="10397427at2759"/>
<name>A0A6G1LJ99_9PEZI</name>
<reference evidence="1" key="1">
    <citation type="journal article" date="2020" name="Stud. Mycol.">
        <title>101 Dothideomycetes genomes: a test case for predicting lifestyles and emergence of pathogens.</title>
        <authorList>
            <person name="Haridas S."/>
            <person name="Albert R."/>
            <person name="Binder M."/>
            <person name="Bloem J."/>
            <person name="Labutti K."/>
            <person name="Salamov A."/>
            <person name="Andreopoulos B."/>
            <person name="Baker S."/>
            <person name="Barry K."/>
            <person name="Bills G."/>
            <person name="Bluhm B."/>
            <person name="Cannon C."/>
            <person name="Castanera R."/>
            <person name="Culley D."/>
            <person name="Daum C."/>
            <person name="Ezra D."/>
            <person name="Gonzalez J."/>
            <person name="Henrissat B."/>
            <person name="Kuo A."/>
            <person name="Liang C."/>
            <person name="Lipzen A."/>
            <person name="Lutzoni F."/>
            <person name="Magnuson J."/>
            <person name="Mondo S."/>
            <person name="Nolan M."/>
            <person name="Ohm R."/>
            <person name="Pangilinan J."/>
            <person name="Park H.-J."/>
            <person name="Ramirez L."/>
            <person name="Alfaro M."/>
            <person name="Sun H."/>
            <person name="Tritt A."/>
            <person name="Yoshinaga Y."/>
            <person name="Zwiers L.-H."/>
            <person name="Turgeon B."/>
            <person name="Goodwin S."/>
            <person name="Spatafora J."/>
            <person name="Crous P."/>
            <person name="Grigoriev I."/>
        </authorList>
    </citation>
    <scope>NUCLEOTIDE SEQUENCE</scope>
    <source>
        <strain evidence="1">CBS 116005</strain>
    </source>
</reference>
<evidence type="ECO:0000313" key="2">
    <source>
        <dbReference type="Proteomes" id="UP000799436"/>
    </source>
</evidence>
<organism evidence="1 2">
    <name type="scientific">Teratosphaeria nubilosa</name>
    <dbReference type="NCBI Taxonomy" id="161662"/>
    <lineage>
        <taxon>Eukaryota</taxon>
        <taxon>Fungi</taxon>
        <taxon>Dikarya</taxon>
        <taxon>Ascomycota</taxon>
        <taxon>Pezizomycotina</taxon>
        <taxon>Dothideomycetes</taxon>
        <taxon>Dothideomycetidae</taxon>
        <taxon>Mycosphaerellales</taxon>
        <taxon>Teratosphaeriaceae</taxon>
        <taxon>Teratosphaeria</taxon>
    </lineage>
</organism>
<accession>A0A6G1LJ99</accession>
<proteinExistence type="predicted"/>